<organism evidence="2 3">
    <name type="scientific">Penicillium roqueforti (strain FM164)</name>
    <dbReference type="NCBI Taxonomy" id="1365484"/>
    <lineage>
        <taxon>Eukaryota</taxon>
        <taxon>Fungi</taxon>
        <taxon>Dikarya</taxon>
        <taxon>Ascomycota</taxon>
        <taxon>Pezizomycotina</taxon>
        <taxon>Eurotiomycetes</taxon>
        <taxon>Eurotiomycetidae</taxon>
        <taxon>Eurotiales</taxon>
        <taxon>Aspergillaceae</taxon>
        <taxon>Penicillium</taxon>
    </lineage>
</organism>
<feature type="compositionally biased region" description="Basic and acidic residues" evidence="1">
    <location>
        <begin position="256"/>
        <end position="266"/>
    </location>
</feature>
<evidence type="ECO:0000313" key="2">
    <source>
        <dbReference type="EMBL" id="CDM29605.1"/>
    </source>
</evidence>
<dbReference type="Proteomes" id="UP000030686">
    <property type="component" value="Unassembled WGS sequence"/>
</dbReference>
<keyword evidence="3" id="KW-1185">Reference proteome</keyword>
<dbReference type="EMBL" id="HG792015">
    <property type="protein sequence ID" value="CDM29605.1"/>
    <property type="molecule type" value="Genomic_DNA"/>
</dbReference>
<evidence type="ECO:0000313" key="3">
    <source>
        <dbReference type="Proteomes" id="UP000030686"/>
    </source>
</evidence>
<feature type="compositionally biased region" description="Polar residues" evidence="1">
    <location>
        <begin position="239"/>
        <end position="255"/>
    </location>
</feature>
<dbReference type="STRING" id="1365484.W6PZY8"/>
<dbReference type="OMA" id="FTEFTKW"/>
<reference evidence="2" key="1">
    <citation type="journal article" date="2014" name="Nat. Commun.">
        <title>Multiple recent horizontal transfers of a large genomic region in cheese making fungi.</title>
        <authorList>
            <person name="Cheeseman K."/>
            <person name="Ropars J."/>
            <person name="Renault P."/>
            <person name="Dupont J."/>
            <person name="Gouzy J."/>
            <person name="Branca A."/>
            <person name="Abraham A.L."/>
            <person name="Ceppi M."/>
            <person name="Conseiller E."/>
            <person name="Debuchy R."/>
            <person name="Malagnac F."/>
            <person name="Goarin A."/>
            <person name="Silar P."/>
            <person name="Lacoste S."/>
            <person name="Sallet E."/>
            <person name="Bensimon A."/>
            <person name="Giraud T."/>
            <person name="Brygoo Y."/>
        </authorList>
    </citation>
    <scope>NUCLEOTIDE SEQUENCE [LARGE SCALE GENOMIC DNA]</scope>
    <source>
        <strain evidence="2">FM164</strain>
    </source>
</reference>
<feature type="region of interest" description="Disordered" evidence="1">
    <location>
        <begin position="137"/>
        <end position="172"/>
    </location>
</feature>
<protein>
    <submittedName>
        <fullName evidence="2">Genomic scaffold, ProqFM164S01</fullName>
    </submittedName>
</protein>
<dbReference type="OrthoDB" id="10264507at2759"/>
<sequence>MSNHLFCCSAIQPKKLPNPEHEQTFTEFTKWALSTPETSIGSIDPSESSVCMQLIQRAKRGPIESIQYFVPSDTDGNFEEVSTYDIADANFEKIHERKILRCHEHRRVYDLNIYEPSTGSSRRWRDSVAKPLKHLENAAKQKMPGSASGSGTRPGSASRPKPVLESGFEQQASSDLGYDSEWGFELGYGCGHSWGSEGSDKHVPSSIIVETGSMDSDCDCDGEDQDQDPGVAPDDGTEDINQNSDKDQPVSSSLRLETRNTSHDEDSGSQSYLHIEDHGCYYSGLSSYDYGNYDCDEGYDYLLFD</sequence>
<feature type="region of interest" description="Disordered" evidence="1">
    <location>
        <begin position="212"/>
        <end position="270"/>
    </location>
</feature>
<evidence type="ECO:0000256" key="1">
    <source>
        <dbReference type="SAM" id="MobiDB-lite"/>
    </source>
</evidence>
<dbReference type="AlphaFoldDB" id="W6PZY8"/>
<feature type="compositionally biased region" description="Acidic residues" evidence="1">
    <location>
        <begin position="216"/>
        <end position="227"/>
    </location>
</feature>
<name>W6PZY8_PENRF</name>
<proteinExistence type="predicted"/>
<accession>W6PZY8</accession>
<gene>
    <name evidence="2" type="ORF">PROQFM164_S01g003417</name>
</gene>